<evidence type="ECO:0000313" key="2">
    <source>
        <dbReference type="EMBL" id="WZN63409.1"/>
    </source>
</evidence>
<dbReference type="EMBL" id="CP151507">
    <property type="protein sequence ID" value="WZN63409.1"/>
    <property type="molecule type" value="Genomic_DNA"/>
</dbReference>
<reference evidence="2 3" key="1">
    <citation type="submission" date="2024-03" db="EMBL/GenBank/DDBJ databases">
        <title>Complete genome sequence of the green alga Chloropicon roscoffensis RCC1871.</title>
        <authorList>
            <person name="Lemieux C."/>
            <person name="Pombert J.-F."/>
            <person name="Otis C."/>
            <person name="Turmel M."/>
        </authorList>
    </citation>
    <scope>NUCLEOTIDE SEQUENCE [LARGE SCALE GENOMIC DNA]</scope>
    <source>
        <strain evidence="2 3">RCC1871</strain>
    </source>
</reference>
<evidence type="ECO:0000256" key="1">
    <source>
        <dbReference type="SAM" id="MobiDB-lite"/>
    </source>
</evidence>
<sequence>MRDRDVRQAAGRRMASSLRQRRAMATAHARRFLVTVARTMQENGNGAPSAKGAGKEAAKEAVASGASKKAASAGAANGAAAKAAKSAPARAWWKQLDSAAKDLSSKVGSGIMKKAAELKGPAMEMKVNVDVLQPTIDSVKKGAGEFWTQVPPPVRKASPYIGVALATVMVVHSVESRFRQASEKKLFMKMAELEVEKQEIAQRMKELESNRYMRGDSTIDMSRAVSEATSAAASAAAAAAEAARYCIARR</sequence>
<keyword evidence="3" id="KW-1185">Reference proteome</keyword>
<dbReference type="AlphaFoldDB" id="A0AAX4PCF7"/>
<feature type="region of interest" description="Disordered" evidence="1">
    <location>
        <begin position="1"/>
        <end position="23"/>
    </location>
</feature>
<gene>
    <name evidence="2" type="ORF">HKI87_07g49570</name>
</gene>
<name>A0AAX4PCF7_9CHLO</name>
<evidence type="ECO:0000313" key="3">
    <source>
        <dbReference type="Proteomes" id="UP001472866"/>
    </source>
</evidence>
<organism evidence="2 3">
    <name type="scientific">Chloropicon roscoffensis</name>
    <dbReference type="NCBI Taxonomy" id="1461544"/>
    <lineage>
        <taxon>Eukaryota</taxon>
        <taxon>Viridiplantae</taxon>
        <taxon>Chlorophyta</taxon>
        <taxon>Chloropicophyceae</taxon>
        <taxon>Chloropicales</taxon>
        <taxon>Chloropicaceae</taxon>
        <taxon>Chloropicon</taxon>
    </lineage>
</organism>
<protein>
    <submittedName>
        <fullName evidence="2">Uncharacterized protein</fullName>
    </submittedName>
</protein>
<dbReference type="Proteomes" id="UP001472866">
    <property type="component" value="Chromosome 07"/>
</dbReference>
<accession>A0AAX4PCF7</accession>
<proteinExistence type="predicted"/>